<dbReference type="SUPFAM" id="SSF52096">
    <property type="entry name" value="ClpP/crotonase"/>
    <property type="match status" value="1"/>
</dbReference>
<keyword evidence="7" id="KW-1133">Transmembrane helix</keyword>
<reference evidence="9 10" key="1">
    <citation type="submission" date="2024-01" db="EMBL/GenBank/DDBJ databases">
        <title>The genome sequence of Erythrobacteraceae sp. strain 1XM1-14.</title>
        <authorList>
            <person name="Liu Y."/>
        </authorList>
    </citation>
    <scope>NUCLEOTIDE SEQUENCE [LARGE SCALE GENOMIC DNA]</scope>
    <source>
        <strain evidence="9 10">1XM1-14</strain>
    </source>
</reference>
<evidence type="ECO:0000256" key="4">
    <source>
        <dbReference type="ARBA" id="ARBA00022670"/>
    </source>
</evidence>
<protein>
    <submittedName>
        <fullName evidence="9">S41 family peptidase</fullName>
    </submittedName>
</protein>
<evidence type="ECO:0000256" key="1">
    <source>
        <dbReference type="ARBA" id="ARBA00004496"/>
    </source>
</evidence>
<dbReference type="InterPro" id="IPR029045">
    <property type="entry name" value="ClpP/crotonase-like_dom_sf"/>
</dbReference>
<evidence type="ECO:0000313" key="10">
    <source>
        <dbReference type="Proteomes" id="UP001343492"/>
    </source>
</evidence>
<evidence type="ECO:0000256" key="3">
    <source>
        <dbReference type="ARBA" id="ARBA00022490"/>
    </source>
</evidence>
<keyword evidence="7" id="KW-0812">Transmembrane</keyword>
<keyword evidence="10" id="KW-1185">Reference proteome</keyword>
<dbReference type="InterPro" id="IPR005151">
    <property type="entry name" value="Tail-specific_protease"/>
</dbReference>
<evidence type="ECO:0000256" key="6">
    <source>
        <dbReference type="ARBA" id="ARBA00022825"/>
    </source>
</evidence>
<name>A0ABU7GBD7_9SPHN</name>
<keyword evidence="6" id="KW-0720">Serine protease</keyword>
<sequence>MAEFLLLAFILLIAGVISVPIATRLGLGSVLGYLLAGMVLAPLLGFLGVNVTQLQHFAEFGVVMMLFIIGLELEPKRLWAMRQRLVGLGGGIYGPKVMLIDQDAGSGGDWMPYAFREAGLGTLIGTHTWGGLIGISANPDLIDGGFLTVPFFRFFDTNGRWSIENEGVASDIRVDLDPVALDRGQDTQLDAAIAVVLQQMESATSPVKPAPAYPTEIG</sequence>
<keyword evidence="3" id="KW-0963">Cytoplasm</keyword>
<evidence type="ECO:0000256" key="2">
    <source>
        <dbReference type="ARBA" id="ARBA00008524"/>
    </source>
</evidence>
<evidence type="ECO:0000256" key="5">
    <source>
        <dbReference type="ARBA" id="ARBA00022801"/>
    </source>
</evidence>
<feature type="transmembrane region" description="Helical" evidence="7">
    <location>
        <begin position="6"/>
        <end position="23"/>
    </location>
</feature>
<dbReference type="PANTHER" id="PTHR43253">
    <property type="entry name" value="TRICORN PROTEASE HOMOLOG 2-RELATED"/>
    <property type="match status" value="1"/>
</dbReference>
<evidence type="ECO:0000313" key="9">
    <source>
        <dbReference type="EMBL" id="MEE1876418.1"/>
    </source>
</evidence>
<organism evidence="9 10">
    <name type="scientific">Altererythrobacter litoralis</name>
    <dbReference type="NCBI Taxonomy" id="3113904"/>
    <lineage>
        <taxon>Bacteria</taxon>
        <taxon>Pseudomonadati</taxon>
        <taxon>Pseudomonadota</taxon>
        <taxon>Alphaproteobacteria</taxon>
        <taxon>Sphingomonadales</taxon>
        <taxon>Erythrobacteraceae</taxon>
        <taxon>Altererythrobacter</taxon>
    </lineage>
</organism>
<proteinExistence type="inferred from homology"/>
<dbReference type="CDD" id="cd07562">
    <property type="entry name" value="Peptidase_S41_TRI"/>
    <property type="match status" value="1"/>
</dbReference>
<evidence type="ECO:0000259" key="8">
    <source>
        <dbReference type="SMART" id="SM00245"/>
    </source>
</evidence>
<dbReference type="Gene3D" id="3.90.226.10">
    <property type="entry name" value="2-enoyl-CoA Hydratase, Chain A, domain 1"/>
    <property type="match status" value="1"/>
</dbReference>
<dbReference type="PANTHER" id="PTHR43253:SF1">
    <property type="entry name" value="TRICORN PROTEASE HOMOLOG 2-RELATED"/>
    <property type="match status" value="1"/>
</dbReference>
<dbReference type="InterPro" id="IPR012393">
    <property type="entry name" value="Tricorn_protease"/>
</dbReference>
<dbReference type="SMART" id="SM00245">
    <property type="entry name" value="TSPc"/>
    <property type="match status" value="1"/>
</dbReference>
<keyword evidence="5" id="KW-0378">Hydrolase</keyword>
<feature type="domain" description="Tail specific protease" evidence="8">
    <location>
        <begin position="9"/>
        <end position="175"/>
    </location>
</feature>
<comment type="caution">
    <text evidence="9">The sequence shown here is derived from an EMBL/GenBank/DDBJ whole genome shotgun (WGS) entry which is preliminary data.</text>
</comment>
<dbReference type="Pfam" id="PF03572">
    <property type="entry name" value="Peptidase_S41"/>
    <property type="match status" value="1"/>
</dbReference>
<accession>A0ABU7GBD7</accession>
<feature type="transmembrane region" description="Helical" evidence="7">
    <location>
        <begin position="54"/>
        <end position="73"/>
    </location>
</feature>
<evidence type="ECO:0000256" key="7">
    <source>
        <dbReference type="SAM" id="Phobius"/>
    </source>
</evidence>
<feature type="transmembrane region" description="Helical" evidence="7">
    <location>
        <begin position="30"/>
        <end position="48"/>
    </location>
</feature>
<keyword evidence="4" id="KW-0645">Protease</keyword>
<gene>
    <name evidence="9" type="ORF">VRS74_01805</name>
</gene>
<comment type="subcellular location">
    <subcellularLocation>
        <location evidence="1">Cytoplasm</location>
    </subcellularLocation>
</comment>
<dbReference type="EMBL" id="JAZDQV010000001">
    <property type="protein sequence ID" value="MEE1876418.1"/>
    <property type="molecule type" value="Genomic_DNA"/>
</dbReference>
<comment type="similarity">
    <text evidence="2">Belongs to the peptidase S41B family.</text>
</comment>
<keyword evidence="7" id="KW-0472">Membrane</keyword>
<dbReference type="RefSeq" id="WP_354143521.1">
    <property type="nucleotide sequence ID" value="NZ_JAZDQV010000001.1"/>
</dbReference>
<dbReference type="Proteomes" id="UP001343492">
    <property type="component" value="Unassembled WGS sequence"/>
</dbReference>